<dbReference type="PANTHER" id="PTHR24296">
    <property type="entry name" value="CYTOCHROME P450"/>
    <property type="match status" value="1"/>
</dbReference>
<feature type="transmembrane region" description="Helical" evidence="5">
    <location>
        <begin position="37"/>
        <end position="56"/>
    </location>
</feature>
<dbReference type="EMBL" id="CP136898">
    <property type="protein sequence ID" value="WOL19174.1"/>
    <property type="molecule type" value="Genomic_DNA"/>
</dbReference>
<keyword evidence="7" id="KW-1185">Reference proteome</keyword>
<gene>
    <name evidence="6" type="ORF">Cni_G27971</name>
</gene>
<proteinExistence type="inferred from homology"/>
<evidence type="ECO:0000256" key="3">
    <source>
        <dbReference type="ARBA" id="ARBA00023002"/>
    </source>
</evidence>
<evidence type="ECO:0000256" key="2">
    <source>
        <dbReference type="ARBA" id="ARBA00022723"/>
    </source>
</evidence>
<sequence length="141" mass="15858">MATSCLLNIYPPPPLSLSLSLSTFRTSPMDFSMYSNYALSLAATAILMLAFLHSFLQVSRQRLPPLLGSVLHQLLYFNTVHDYHTNLAAKSKTFRLLGPGRRFFYTADPAVVEHILRTNSANYGKNLTASMTRRDPYSQPE</sequence>
<dbReference type="AlphaFoldDB" id="A0AAQ3L260"/>
<comment type="similarity">
    <text evidence="1">Belongs to the cytochrome P450 family.</text>
</comment>
<name>A0AAQ3L260_9LILI</name>
<evidence type="ECO:0000256" key="4">
    <source>
        <dbReference type="ARBA" id="ARBA00023004"/>
    </source>
</evidence>
<evidence type="ECO:0000256" key="5">
    <source>
        <dbReference type="SAM" id="Phobius"/>
    </source>
</evidence>
<keyword evidence="4" id="KW-0408">Iron</keyword>
<organism evidence="6 7">
    <name type="scientific">Canna indica</name>
    <name type="common">Indian-shot</name>
    <dbReference type="NCBI Taxonomy" id="4628"/>
    <lineage>
        <taxon>Eukaryota</taxon>
        <taxon>Viridiplantae</taxon>
        <taxon>Streptophyta</taxon>
        <taxon>Embryophyta</taxon>
        <taxon>Tracheophyta</taxon>
        <taxon>Spermatophyta</taxon>
        <taxon>Magnoliopsida</taxon>
        <taxon>Liliopsida</taxon>
        <taxon>Zingiberales</taxon>
        <taxon>Cannaceae</taxon>
        <taxon>Canna</taxon>
    </lineage>
</organism>
<accession>A0AAQ3L260</accession>
<dbReference type="Proteomes" id="UP001327560">
    <property type="component" value="Chromosome 9"/>
</dbReference>
<dbReference type="GO" id="GO:0016491">
    <property type="term" value="F:oxidoreductase activity"/>
    <property type="evidence" value="ECO:0007669"/>
    <property type="project" value="UniProtKB-KW"/>
</dbReference>
<evidence type="ECO:0000313" key="6">
    <source>
        <dbReference type="EMBL" id="WOL19174.1"/>
    </source>
</evidence>
<keyword evidence="2" id="KW-0479">Metal-binding</keyword>
<evidence type="ECO:0000313" key="7">
    <source>
        <dbReference type="Proteomes" id="UP001327560"/>
    </source>
</evidence>
<dbReference type="GO" id="GO:0046872">
    <property type="term" value="F:metal ion binding"/>
    <property type="evidence" value="ECO:0007669"/>
    <property type="project" value="UniProtKB-KW"/>
</dbReference>
<reference evidence="6 7" key="1">
    <citation type="submission" date="2023-10" db="EMBL/GenBank/DDBJ databases">
        <title>Chromosome-scale genome assembly provides insights into flower coloration mechanisms of Canna indica.</title>
        <authorList>
            <person name="Li C."/>
        </authorList>
    </citation>
    <scope>NUCLEOTIDE SEQUENCE [LARGE SCALE GENOMIC DNA]</scope>
    <source>
        <tissue evidence="6">Flower</tissue>
    </source>
</reference>
<protein>
    <submittedName>
        <fullName evidence="6">Cytochrome P450</fullName>
    </submittedName>
</protein>
<evidence type="ECO:0000256" key="1">
    <source>
        <dbReference type="ARBA" id="ARBA00010617"/>
    </source>
</evidence>
<keyword evidence="5" id="KW-1133">Transmembrane helix</keyword>
<keyword evidence="3" id="KW-0560">Oxidoreductase</keyword>
<keyword evidence="5" id="KW-0812">Transmembrane</keyword>
<keyword evidence="5" id="KW-0472">Membrane</keyword>